<keyword evidence="2" id="KW-1185">Reference proteome</keyword>
<proteinExistence type="predicted"/>
<reference evidence="1" key="1">
    <citation type="submission" date="2022-09" db="EMBL/GenBank/DDBJ databases">
        <title>Bacterial diversity in gut of crayfish and pufferfish.</title>
        <authorList>
            <person name="Huang Y."/>
        </authorList>
    </citation>
    <scope>NUCLEOTIDE SEQUENCE</scope>
    <source>
        <strain evidence="1">PR12</strain>
    </source>
</reference>
<name>A0ABY5ZXP8_9BURK</name>
<dbReference type="RefSeq" id="WP_260719190.1">
    <property type="nucleotide sequence ID" value="NZ_CP104377.1"/>
</dbReference>
<evidence type="ECO:0000313" key="1">
    <source>
        <dbReference type="EMBL" id="UXC18701.1"/>
    </source>
</evidence>
<dbReference type="EMBL" id="CP104377">
    <property type="protein sequence ID" value="UXC18701.1"/>
    <property type="molecule type" value="Genomic_DNA"/>
</dbReference>
<accession>A0ABY5ZXP8</accession>
<evidence type="ECO:0000313" key="2">
    <source>
        <dbReference type="Proteomes" id="UP001058290"/>
    </source>
</evidence>
<dbReference type="Proteomes" id="UP001058290">
    <property type="component" value="Chromosome"/>
</dbReference>
<protein>
    <submittedName>
        <fullName evidence="1">Uncharacterized protein</fullName>
    </submittedName>
</protein>
<organism evidence="1 2">
    <name type="scientific">Comamonas squillarum</name>
    <dbReference type="NCBI Taxonomy" id="2977320"/>
    <lineage>
        <taxon>Bacteria</taxon>
        <taxon>Pseudomonadati</taxon>
        <taxon>Pseudomonadota</taxon>
        <taxon>Betaproteobacteria</taxon>
        <taxon>Burkholderiales</taxon>
        <taxon>Comamonadaceae</taxon>
        <taxon>Comamonas</taxon>
    </lineage>
</organism>
<gene>
    <name evidence="1" type="ORF">N4T19_00750</name>
</gene>
<sequence>MPLMPLMRCACPPLAPDAGRLGAARFQSFVRARIARQVATRQSGFSRLNPP</sequence>